<keyword evidence="1" id="KW-1133">Transmembrane helix</keyword>
<dbReference type="EMBL" id="JBHTJV010000002">
    <property type="protein sequence ID" value="MFD0915351.1"/>
    <property type="molecule type" value="Genomic_DNA"/>
</dbReference>
<name>A0ABW3FA60_9HYPH</name>
<gene>
    <name evidence="2" type="ORF">ACFQ14_02915</name>
</gene>
<accession>A0ABW3FA60</accession>
<feature type="transmembrane region" description="Helical" evidence="1">
    <location>
        <begin position="204"/>
        <end position="224"/>
    </location>
</feature>
<evidence type="ECO:0000256" key="1">
    <source>
        <dbReference type="SAM" id="Phobius"/>
    </source>
</evidence>
<keyword evidence="1" id="KW-0472">Membrane</keyword>
<proteinExistence type="predicted"/>
<evidence type="ECO:0000313" key="3">
    <source>
        <dbReference type="Proteomes" id="UP001597101"/>
    </source>
</evidence>
<dbReference type="RefSeq" id="WP_377211197.1">
    <property type="nucleotide sequence ID" value="NZ_JBHTJV010000002.1"/>
</dbReference>
<dbReference type="InterPro" id="IPR007395">
    <property type="entry name" value="Zn_peptidase_2"/>
</dbReference>
<sequence length="228" mass="25036">MAILGLLGVLVIGLLIFAPQFWVKKQMRVNSVERADFPGTGGELAEHLIEHYGIEGVGVETTDRGDHYDPEAKMVRLLPQHFEGRSLTAVAIAAHEVGHALQDYRQERGLTWRNRLVRFAMMTDKFATIFFIAAPVLGVIARTPAAFFGLAAIGISLLAVRVLVHLVTLPVEYDASFGKALPILKEGGYLHEEDLPAARSVLKAAALTYVSAALMGLIDLARWIRILR</sequence>
<reference evidence="3" key="1">
    <citation type="journal article" date="2019" name="Int. J. Syst. Evol. Microbiol.">
        <title>The Global Catalogue of Microorganisms (GCM) 10K type strain sequencing project: providing services to taxonomists for standard genome sequencing and annotation.</title>
        <authorList>
            <consortium name="The Broad Institute Genomics Platform"/>
            <consortium name="The Broad Institute Genome Sequencing Center for Infectious Disease"/>
            <person name="Wu L."/>
            <person name="Ma J."/>
        </authorList>
    </citation>
    <scope>NUCLEOTIDE SEQUENCE [LARGE SCALE GENOMIC DNA]</scope>
    <source>
        <strain evidence="3">CCUG 60023</strain>
    </source>
</reference>
<feature type="transmembrane region" description="Helical" evidence="1">
    <location>
        <begin position="116"/>
        <end position="140"/>
    </location>
</feature>
<organism evidence="2 3">
    <name type="scientific">Pseudahrensia aquimaris</name>
    <dbReference type="NCBI Taxonomy" id="744461"/>
    <lineage>
        <taxon>Bacteria</taxon>
        <taxon>Pseudomonadati</taxon>
        <taxon>Pseudomonadota</taxon>
        <taxon>Alphaproteobacteria</taxon>
        <taxon>Hyphomicrobiales</taxon>
        <taxon>Ahrensiaceae</taxon>
        <taxon>Pseudahrensia</taxon>
    </lineage>
</organism>
<keyword evidence="3" id="KW-1185">Reference proteome</keyword>
<dbReference type="PANTHER" id="PTHR36434:SF1">
    <property type="entry name" value="MEMBRANE PROTEASE YUGP-RELATED"/>
    <property type="match status" value="1"/>
</dbReference>
<comment type="caution">
    <text evidence="2">The sequence shown here is derived from an EMBL/GenBank/DDBJ whole genome shotgun (WGS) entry which is preliminary data.</text>
</comment>
<keyword evidence="1" id="KW-0812">Transmembrane</keyword>
<dbReference type="PANTHER" id="PTHR36434">
    <property type="entry name" value="MEMBRANE PROTEASE YUGP-RELATED"/>
    <property type="match status" value="1"/>
</dbReference>
<feature type="transmembrane region" description="Helical" evidence="1">
    <location>
        <begin position="146"/>
        <end position="169"/>
    </location>
</feature>
<protein>
    <submittedName>
        <fullName evidence="2">Zinc metallopeptidase</fullName>
    </submittedName>
</protein>
<dbReference type="Pfam" id="PF04298">
    <property type="entry name" value="Zn_peptidase_2"/>
    <property type="match status" value="1"/>
</dbReference>
<feature type="transmembrane region" description="Helical" evidence="1">
    <location>
        <begin position="6"/>
        <end position="23"/>
    </location>
</feature>
<dbReference type="Proteomes" id="UP001597101">
    <property type="component" value="Unassembled WGS sequence"/>
</dbReference>
<evidence type="ECO:0000313" key="2">
    <source>
        <dbReference type="EMBL" id="MFD0915351.1"/>
    </source>
</evidence>